<gene>
    <name evidence="3" type="ORF">GS597_02240</name>
</gene>
<dbReference type="EMBL" id="WVIC01000003">
    <property type="protein sequence ID" value="NCJ05351.1"/>
    <property type="molecule type" value="Genomic_DNA"/>
</dbReference>
<feature type="compositionally biased region" description="Polar residues" evidence="1">
    <location>
        <begin position="58"/>
        <end position="71"/>
    </location>
</feature>
<comment type="caution">
    <text evidence="3">The sequence shown here is derived from an EMBL/GenBank/DDBJ whole genome shotgun (WGS) entry which is preliminary data.</text>
</comment>
<sequence length="78" mass="9050">MLRRFERVLQPDQLLRNWERTTAPSLGKELEVSERTGRYDLDFLRDRMGAPIACSRQRGYTNRNGVGTPTLPNMGIDR</sequence>
<reference evidence="3" key="1">
    <citation type="submission" date="2019-12" db="EMBL/GenBank/DDBJ databases">
        <title>High-Quality draft genome sequences of three cyanobacteria isolated from the limestone walls of the Old Cathedral of Coimbra.</title>
        <authorList>
            <person name="Tiago I."/>
            <person name="Soares F."/>
            <person name="Portugal A."/>
        </authorList>
    </citation>
    <scope>NUCLEOTIDE SEQUENCE [LARGE SCALE GENOMIC DNA]</scope>
    <source>
        <strain evidence="3">C</strain>
    </source>
</reference>
<dbReference type="Gene3D" id="1.10.10.10">
    <property type="entry name" value="Winged helix-like DNA-binding domain superfamily/Winged helix DNA-binding domain"/>
    <property type="match status" value="1"/>
</dbReference>
<evidence type="ECO:0000313" key="4">
    <source>
        <dbReference type="Proteomes" id="UP000607397"/>
    </source>
</evidence>
<dbReference type="RefSeq" id="WP_161823825.1">
    <property type="nucleotide sequence ID" value="NZ_WVIC01000003.1"/>
</dbReference>
<dbReference type="Pfam" id="PF08279">
    <property type="entry name" value="HTH_11"/>
    <property type="match status" value="1"/>
</dbReference>
<evidence type="ECO:0000313" key="3">
    <source>
        <dbReference type="EMBL" id="NCJ05351.1"/>
    </source>
</evidence>
<dbReference type="AlphaFoldDB" id="A0A8K1ZWH9"/>
<accession>A0A8K1ZWH9</accession>
<feature type="domain" description="Helix-turn-helix type 11" evidence="2">
    <location>
        <begin position="13"/>
        <end position="60"/>
    </location>
</feature>
<protein>
    <submittedName>
        <fullName evidence="3">HTH domain-containing protein</fullName>
    </submittedName>
</protein>
<dbReference type="InterPro" id="IPR013196">
    <property type="entry name" value="HTH_11"/>
</dbReference>
<name>A0A8K1ZWH9_9CYAN</name>
<organism evidence="3 4">
    <name type="scientific">Petrachloros mirabilis ULC683</name>
    <dbReference type="NCBI Taxonomy" id="2781853"/>
    <lineage>
        <taxon>Bacteria</taxon>
        <taxon>Bacillati</taxon>
        <taxon>Cyanobacteriota</taxon>
        <taxon>Cyanophyceae</taxon>
        <taxon>Synechococcales</taxon>
        <taxon>Petrachlorosaceae</taxon>
        <taxon>Petrachloros</taxon>
        <taxon>Petrachloros mirabilis</taxon>
    </lineage>
</organism>
<evidence type="ECO:0000259" key="2">
    <source>
        <dbReference type="Pfam" id="PF08279"/>
    </source>
</evidence>
<feature type="region of interest" description="Disordered" evidence="1">
    <location>
        <begin position="58"/>
        <end position="78"/>
    </location>
</feature>
<dbReference type="Proteomes" id="UP000607397">
    <property type="component" value="Unassembled WGS sequence"/>
</dbReference>
<keyword evidence="4" id="KW-1185">Reference proteome</keyword>
<dbReference type="InterPro" id="IPR036388">
    <property type="entry name" value="WH-like_DNA-bd_sf"/>
</dbReference>
<proteinExistence type="predicted"/>
<evidence type="ECO:0000256" key="1">
    <source>
        <dbReference type="SAM" id="MobiDB-lite"/>
    </source>
</evidence>